<dbReference type="RefSeq" id="WP_012529171.1">
    <property type="nucleotide sequence ID" value="NC_011146.1"/>
</dbReference>
<reference evidence="4 5" key="1">
    <citation type="submission" date="2008-07" db="EMBL/GenBank/DDBJ databases">
        <title>Complete sequence of Geobacter bemidjiensis BEM.</title>
        <authorList>
            <consortium name="US DOE Joint Genome Institute"/>
            <person name="Lucas S."/>
            <person name="Copeland A."/>
            <person name="Lapidus A."/>
            <person name="Glavina del Rio T."/>
            <person name="Dalin E."/>
            <person name="Tice H."/>
            <person name="Bruce D."/>
            <person name="Goodwin L."/>
            <person name="Pitluck S."/>
            <person name="Kiss H."/>
            <person name="Brettin T."/>
            <person name="Detter J.C."/>
            <person name="Han C."/>
            <person name="Kuske C.R."/>
            <person name="Schmutz J."/>
            <person name="Larimer F."/>
            <person name="Land M."/>
            <person name="Hauser L."/>
            <person name="Kyrpides N."/>
            <person name="Lykidis A."/>
            <person name="Lovley D."/>
            <person name="Richardson P."/>
        </authorList>
    </citation>
    <scope>NUCLEOTIDE SEQUENCE [LARGE SCALE GENOMIC DNA]</scope>
    <source>
        <strain evidence="5">ATCC BAA-1014 / DSM 16622 / JCM 12645 / Bem</strain>
    </source>
</reference>
<evidence type="ECO:0000259" key="3">
    <source>
        <dbReference type="PROSITE" id="PS50110"/>
    </source>
</evidence>
<dbReference type="InterPro" id="IPR029016">
    <property type="entry name" value="GAF-like_dom_sf"/>
</dbReference>
<dbReference type="OrthoDB" id="9812510at2"/>
<keyword evidence="5" id="KW-1185">Reference proteome</keyword>
<feature type="modified residue" description="4-aspartylphosphate" evidence="1">
    <location>
        <position position="304"/>
    </location>
</feature>
<sequence>MSLVGNLEDLGLGEILQIVSLSRRSGVLSLESRGREARVIFRNGQVIRATSTTFQQNLGEVLIQQGVIDLAILKRALSIQAEEGYSQLLGGIMIDRFGVSADAIEAVVREQIENVVYSLFAWAEGTFEFELQEVNEADSTRLDPVQFMLKQGLNPQYLAMEGSRIIDEQRHRGESGDEMEAPAAPEETLDLAFDLLQEAPAQAVASAEPIPTPDFPPPQPDEQQDEQLFPAAPFASAAEAEEPAAAEAPSRLVLVDDDPETLAALAGLLEREGYLVDALEKGEDALIRVDSLFREGVQPTVVVDLIMPRMDGTGILGGLELMELVRNNFPEIPLLGLSDFHNDEAQKKLRSMGIPILIKPLKGELEDALDVFAPRLFKALANLSSVEEASFSSVNIGDELRLELGEEPALVAPHGNQSTGISQLRGMLEELNNPQLGGGIILLVLRFAAEFVNRAVVLLVKKESVQGLGQFGLQDKDGSADYRIRNLSIPKGEPSLFTEVLETRFPVKGEVEPSHWSNYFLEQLGGGHPAEAFVGPIVSEGKVVAVLYGDNLPEAKPVGDTDSLEIFLSQAGIAMEKALLQRRLQDQGRGEI</sequence>
<reference evidence="4 5" key="2">
    <citation type="journal article" date="2010" name="BMC Genomics">
        <title>The genome of Geobacter bemidjiensis, exemplar for the subsurface clade of Geobacter species that predominate in Fe(III)-reducing subsurface environments.</title>
        <authorList>
            <person name="Aklujkar M."/>
            <person name="Young N.D."/>
            <person name="Holmes D."/>
            <person name="Chavan M."/>
            <person name="Risso C."/>
            <person name="Kiss H.E."/>
            <person name="Han C.S."/>
            <person name="Land M.L."/>
            <person name="Lovley D.R."/>
        </authorList>
    </citation>
    <scope>NUCLEOTIDE SEQUENCE [LARGE SCALE GENOMIC DNA]</scope>
    <source>
        <strain evidence="5">ATCC BAA-1014 / DSM 16622 / JCM 12645 / Bem</strain>
    </source>
</reference>
<proteinExistence type="predicted"/>
<feature type="domain" description="Response regulatory" evidence="3">
    <location>
        <begin position="251"/>
        <end position="374"/>
    </location>
</feature>
<dbReference type="PANTHER" id="PTHR36304">
    <property type="entry name" value="DOMAIN GTPASE-ACTIVATING PROTEIN, PUTATIVE-RELATED-RELATED"/>
    <property type="match status" value="1"/>
</dbReference>
<dbReference type="STRING" id="404380.Gbem_0738"/>
<accession>B5EE26</accession>
<dbReference type="AlphaFoldDB" id="B5EE26"/>
<dbReference type="SUPFAM" id="SSF55781">
    <property type="entry name" value="GAF domain-like"/>
    <property type="match status" value="1"/>
</dbReference>
<gene>
    <name evidence="4" type="ordered locus">Gbem_0738</name>
</gene>
<dbReference type="HOGENOM" id="CLU_508843_0_0_7"/>
<protein>
    <submittedName>
        <fullName evidence="4">Response regulator, PATAN and FRGAF domain-containing</fullName>
    </submittedName>
</protein>
<dbReference type="Gene3D" id="3.30.450.40">
    <property type="match status" value="1"/>
</dbReference>
<dbReference type="SUPFAM" id="SSF52172">
    <property type="entry name" value="CheY-like"/>
    <property type="match status" value="1"/>
</dbReference>
<dbReference type="Gene3D" id="3.40.50.2300">
    <property type="match status" value="1"/>
</dbReference>
<dbReference type="PROSITE" id="PS50110">
    <property type="entry name" value="RESPONSE_REGULATORY"/>
    <property type="match status" value="1"/>
</dbReference>
<evidence type="ECO:0000313" key="5">
    <source>
        <dbReference type="Proteomes" id="UP000008825"/>
    </source>
</evidence>
<evidence type="ECO:0000256" key="1">
    <source>
        <dbReference type="PROSITE-ProRule" id="PRU00169"/>
    </source>
</evidence>
<name>B5EE26_CITBB</name>
<dbReference type="Pfam" id="PF00072">
    <property type="entry name" value="Response_reg"/>
    <property type="match status" value="1"/>
</dbReference>
<dbReference type="SMART" id="SM00448">
    <property type="entry name" value="REC"/>
    <property type="match status" value="1"/>
</dbReference>
<organism evidence="4 5">
    <name type="scientific">Citrifermentans bemidjiense (strain ATCC BAA-1014 / DSM 16622 / JCM 12645 / Bem)</name>
    <name type="common">Geobacter bemidjiensis</name>
    <dbReference type="NCBI Taxonomy" id="404380"/>
    <lineage>
        <taxon>Bacteria</taxon>
        <taxon>Pseudomonadati</taxon>
        <taxon>Thermodesulfobacteriota</taxon>
        <taxon>Desulfuromonadia</taxon>
        <taxon>Geobacterales</taxon>
        <taxon>Geobacteraceae</taxon>
        <taxon>Citrifermentans</taxon>
    </lineage>
</organism>
<dbReference type="EMBL" id="CP001124">
    <property type="protein sequence ID" value="ACH37764.1"/>
    <property type="molecule type" value="Genomic_DNA"/>
</dbReference>
<keyword evidence="1" id="KW-0597">Phosphoprotein</keyword>
<evidence type="ECO:0000256" key="2">
    <source>
        <dbReference type="SAM" id="MobiDB-lite"/>
    </source>
</evidence>
<dbReference type="GO" id="GO:0000160">
    <property type="term" value="P:phosphorelay signal transduction system"/>
    <property type="evidence" value="ECO:0007669"/>
    <property type="project" value="InterPro"/>
</dbReference>
<dbReference type="Proteomes" id="UP000008825">
    <property type="component" value="Chromosome"/>
</dbReference>
<dbReference type="InterPro" id="IPR011006">
    <property type="entry name" value="CheY-like_superfamily"/>
</dbReference>
<dbReference type="PANTHER" id="PTHR36304:SF4">
    <property type="entry name" value="DUF4388 DOMAIN-CONTAINING PROTEIN"/>
    <property type="match status" value="1"/>
</dbReference>
<evidence type="ECO:0000313" key="4">
    <source>
        <dbReference type="EMBL" id="ACH37764.1"/>
    </source>
</evidence>
<dbReference type="InterPro" id="IPR001789">
    <property type="entry name" value="Sig_transdc_resp-reg_receiver"/>
</dbReference>
<dbReference type="CDD" id="cd00156">
    <property type="entry name" value="REC"/>
    <property type="match status" value="1"/>
</dbReference>
<feature type="region of interest" description="Disordered" evidence="2">
    <location>
        <begin position="202"/>
        <end position="225"/>
    </location>
</feature>
<dbReference type="KEGG" id="gbm:Gbem_0738"/>
<dbReference type="Pfam" id="PF14332">
    <property type="entry name" value="DUF4388"/>
    <property type="match status" value="1"/>
</dbReference>
<dbReference type="eggNOG" id="COG0745">
    <property type="taxonomic scope" value="Bacteria"/>
</dbReference>
<feature type="compositionally biased region" description="Pro residues" evidence="2">
    <location>
        <begin position="210"/>
        <end position="220"/>
    </location>
</feature>
<dbReference type="InterPro" id="IPR025497">
    <property type="entry name" value="PatA-like_N"/>
</dbReference>